<dbReference type="PANTHER" id="PTHR35526:SF3">
    <property type="entry name" value="ANTI-SIGMA-F FACTOR RSBW"/>
    <property type="match status" value="1"/>
</dbReference>
<evidence type="ECO:0000313" key="3">
    <source>
        <dbReference type="EMBL" id="MFC1415485.1"/>
    </source>
</evidence>
<keyword evidence="1" id="KW-0418">Kinase</keyword>
<evidence type="ECO:0000259" key="2">
    <source>
        <dbReference type="Pfam" id="PF13581"/>
    </source>
</evidence>
<gene>
    <name evidence="3" type="ORF">ACEZDE_02325</name>
</gene>
<dbReference type="Proteomes" id="UP001592531">
    <property type="component" value="Unassembled WGS sequence"/>
</dbReference>
<dbReference type="InterPro" id="IPR036890">
    <property type="entry name" value="HATPase_C_sf"/>
</dbReference>
<keyword evidence="3" id="KW-0067">ATP-binding</keyword>
<keyword evidence="1" id="KW-0808">Transferase</keyword>
<dbReference type="CDD" id="cd16936">
    <property type="entry name" value="HATPase_RsbW-like"/>
    <property type="match status" value="1"/>
</dbReference>
<dbReference type="PANTHER" id="PTHR35526">
    <property type="entry name" value="ANTI-SIGMA-F FACTOR RSBW-RELATED"/>
    <property type="match status" value="1"/>
</dbReference>
<dbReference type="RefSeq" id="WP_380531317.1">
    <property type="nucleotide sequence ID" value="NZ_JBHFAB010000002.1"/>
</dbReference>
<keyword evidence="1" id="KW-0723">Serine/threonine-protein kinase</keyword>
<keyword evidence="3" id="KW-0547">Nucleotide-binding</keyword>
<dbReference type="InterPro" id="IPR050267">
    <property type="entry name" value="Anti-sigma-factor_SerPK"/>
</dbReference>
<feature type="domain" description="Histidine kinase/HSP90-like ATPase" evidence="2">
    <location>
        <begin position="22"/>
        <end position="131"/>
    </location>
</feature>
<protein>
    <submittedName>
        <fullName evidence="3">ATP-binding protein</fullName>
    </submittedName>
</protein>
<keyword evidence="4" id="KW-1185">Reference proteome</keyword>
<name>A0ABV6VP19_9ACTN</name>
<accession>A0ABV6VP19</accession>
<evidence type="ECO:0000256" key="1">
    <source>
        <dbReference type="ARBA" id="ARBA00022527"/>
    </source>
</evidence>
<organism evidence="3 4">
    <name type="scientific">Streptacidiphilus cavernicola</name>
    <dbReference type="NCBI Taxonomy" id="3342716"/>
    <lineage>
        <taxon>Bacteria</taxon>
        <taxon>Bacillati</taxon>
        <taxon>Actinomycetota</taxon>
        <taxon>Actinomycetes</taxon>
        <taxon>Kitasatosporales</taxon>
        <taxon>Streptomycetaceae</taxon>
        <taxon>Streptacidiphilus</taxon>
    </lineage>
</organism>
<proteinExistence type="predicted"/>
<reference evidence="3 4" key="1">
    <citation type="submission" date="2024-09" db="EMBL/GenBank/DDBJ databases">
        <authorList>
            <person name="Lee S.D."/>
        </authorList>
    </citation>
    <scope>NUCLEOTIDE SEQUENCE [LARGE SCALE GENOMIC DNA]</scope>
    <source>
        <strain evidence="3 4">N8-3</strain>
    </source>
</reference>
<dbReference type="Gene3D" id="3.30.565.10">
    <property type="entry name" value="Histidine kinase-like ATPase, C-terminal domain"/>
    <property type="match status" value="1"/>
</dbReference>
<sequence length="137" mass="14389">MEARPEESTAAHAWFLDGSSGTVSRARDHTRAFLATTPVSPSAETRDDALLVVSELVANAVRHAPGPCTLELAVDGAGTLTVALTDTVAAVPVQRTADLRSGGGGFGWNLLRRLTRHLDVHLCPDGGKTIRALLPLT</sequence>
<dbReference type="Pfam" id="PF13581">
    <property type="entry name" value="HATPase_c_2"/>
    <property type="match status" value="1"/>
</dbReference>
<dbReference type="InterPro" id="IPR003594">
    <property type="entry name" value="HATPase_dom"/>
</dbReference>
<dbReference type="GO" id="GO:0005524">
    <property type="term" value="F:ATP binding"/>
    <property type="evidence" value="ECO:0007669"/>
    <property type="project" value="UniProtKB-KW"/>
</dbReference>
<evidence type="ECO:0000313" key="4">
    <source>
        <dbReference type="Proteomes" id="UP001592531"/>
    </source>
</evidence>
<dbReference type="EMBL" id="JBHFAB010000002">
    <property type="protein sequence ID" value="MFC1415485.1"/>
    <property type="molecule type" value="Genomic_DNA"/>
</dbReference>
<dbReference type="SUPFAM" id="SSF55874">
    <property type="entry name" value="ATPase domain of HSP90 chaperone/DNA topoisomerase II/histidine kinase"/>
    <property type="match status" value="1"/>
</dbReference>
<comment type="caution">
    <text evidence="3">The sequence shown here is derived from an EMBL/GenBank/DDBJ whole genome shotgun (WGS) entry which is preliminary data.</text>
</comment>